<dbReference type="RefSeq" id="WP_377601086.1">
    <property type="nucleotide sequence ID" value="NZ_JBHUME010000005.1"/>
</dbReference>
<comment type="similarity">
    <text evidence="3">Belongs to the ScpA family.</text>
</comment>
<dbReference type="EMBL" id="JBHUME010000005">
    <property type="protein sequence ID" value="MFD2611963.1"/>
    <property type="molecule type" value="Genomic_DNA"/>
</dbReference>
<evidence type="ECO:0000313" key="5">
    <source>
        <dbReference type="Proteomes" id="UP001597541"/>
    </source>
</evidence>
<dbReference type="PANTHER" id="PTHR33969">
    <property type="entry name" value="SEGREGATION AND CONDENSATION PROTEIN A"/>
    <property type="match status" value="1"/>
</dbReference>
<comment type="subunit">
    <text evidence="3">Component of a cohesin-like complex composed of ScpA, ScpB and the Smc homodimer, in which ScpA and ScpB bind to the head domain of Smc. The presence of the three proteins is required for the association of the complex with DNA.</text>
</comment>
<evidence type="ECO:0000313" key="4">
    <source>
        <dbReference type="EMBL" id="MFD2611963.1"/>
    </source>
</evidence>
<proteinExistence type="inferred from homology"/>
<keyword evidence="1 3" id="KW-0159">Chromosome partition</keyword>
<dbReference type="InterPro" id="IPR023093">
    <property type="entry name" value="ScpA-like_C"/>
</dbReference>
<accession>A0ABW5P9T7</accession>
<keyword evidence="3" id="KW-0132">Cell division</keyword>
<name>A0ABW5P9T7_9BACL</name>
<reference evidence="5" key="1">
    <citation type="journal article" date="2019" name="Int. J. Syst. Evol. Microbiol.">
        <title>The Global Catalogue of Microorganisms (GCM) 10K type strain sequencing project: providing services to taxonomists for standard genome sequencing and annotation.</title>
        <authorList>
            <consortium name="The Broad Institute Genomics Platform"/>
            <consortium name="The Broad Institute Genome Sequencing Center for Infectious Disease"/>
            <person name="Wu L."/>
            <person name="Ma J."/>
        </authorList>
    </citation>
    <scope>NUCLEOTIDE SEQUENCE [LARGE SCALE GENOMIC DNA]</scope>
    <source>
        <strain evidence="5">KCTC 3950</strain>
    </source>
</reference>
<dbReference type="HAMAP" id="MF_01805">
    <property type="entry name" value="ScpA"/>
    <property type="match status" value="1"/>
</dbReference>
<evidence type="ECO:0000256" key="3">
    <source>
        <dbReference type="HAMAP-Rule" id="MF_01805"/>
    </source>
</evidence>
<dbReference type="Pfam" id="PF02616">
    <property type="entry name" value="SMC_ScpA"/>
    <property type="match status" value="1"/>
</dbReference>
<sequence>MTVLYKLQSFEGPLDLLLHLIDKSEIDIYNIPVREITEQYLDYLNTMQELQLDVTSEFLVMAATLLSIKSKMLLPKPPVIEYEMDEYYQEDYDPRAELVQKLIEYRKYKGIAEHLREKELERSLIYSREPEDLSPYLPEMKENPVKGLHVTDLMVAFQRALKKAAAQQSVAKIRRDEISVKDRMKEVAALLRDRGGKLLFSKLFSGEMGREEIVVTFLALLELMKMKQITCYQYRLFDDIVIQAKEKEAGDIDGLDELSAAQVDY</sequence>
<dbReference type="Proteomes" id="UP001597541">
    <property type="component" value="Unassembled WGS sequence"/>
</dbReference>
<gene>
    <name evidence="3" type="primary">scpA</name>
    <name evidence="4" type="ORF">ACFSUF_05930</name>
</gene>
<evidence type="ECO:0000256" key="1">
    <source>
        <dbReference type="ARBA" id="ARBA00022829"/>
    </source>
</evidence>
<comment type="function">
    <text evidence="3">Participates in chromosomal partition during cell division. May act via the formation of a condensin-like complex containing Smc and ScpB that pull DNA away from mid-cell into both cell halves.</text>
</comment>
<organism evidence="4 5">
    <name type="scientific">Paenibacillus gansuensis</name>
    <dbReference type="NCBI Taxonomy" id="306542"/>
    <lineage>
        <taxon>Bacteria</taxon>
        <taxon>Bacillati</taxon>
        <taxon>Bacillota</taxon>
        <taxon>Bacilli</taxon>
        <taxon>Bacillales</taxon>
        <taxon>Paenibacillaceae</taxon>
        <taxon>Paenibacillus</taxon>
    </lineage>
</organism>
<keyword evidence="3" id="KW-0131">Cell cycle</keyword>
<dbReference type="PANTHER" id="PTHR33969:SF2">
    <property type="entry name" value="SEGREGATION AND CONDENSATION PROTEIN A"/>
    <property type="match status" value="1"/>
</dbReference>
<dbReference type="Gene3D" id="1.10.10.580">
    <property type="entry name" value="Structural maintenance of chromosome 1. Chain E"/>
    <property type="match status" value="1"/>
</dbReference>
<evidence type="ECO:0000256" key="2">
    <source>
        <dbReference type="ARBA" id="ARBA00044777"/>
    </source>
</evidence>
<comment type="subcellular location">
    <subcellularLocation>
        <location evidence="3">Cytoplasm</location>
    </subcellularLocation>
    <text evidence="3">Associated with two foci at the outer edges of the nucleoid region in young cells, and at four foci within both cell halves in older cells.</text>
</comment>
<keyword evidence="3" id="KW-0963">Cytoplasm</keyword>
<dbReference type="Gene3D" id="6.10.250.2410">
    <property type="match status" value="1"/>
</dbReference>
<dbReference type="InterPro" id="IPR003768">
    <property type="entry name" value="ScpA"/>
</dbReference>
<keyword evidence="5" id="KW-1185">Reference proteome</keyword>
<comment type="caution">
    <text evidence="4">The sequence shown here is derived from an EMBL/GenBank/DDBJ whole genome shotgun (WGS) entry which is preliminary data.</text>
</comment>
<protein>
    <recommendedName>
        <fullName evidence="2 3">Segregation and condensation protein A</fullName>
    </recommendedName>
</protein>